<comment type="similarity">
    <text evidence="1">Belongs to the Gfo/Idh/MocA family.</text>
</comment>
<dbReference type="RefSeq" id="WP_190866259.1">
    <property type="nucleotide sequence ID" value="NZ_JACXIY010000039.1"/>
</dbReference>
<feature type="domain" description="Gfo/Idh/MocA-like oxidoreductase N-terminal" evidence="3">
    <location>
        <begin position="21"/>
        <end position="140"/>
    </location>
</feature>
<evidence type="ECO:0000259" key="3">
    <source>
        <dbReference type="Pfam" id="PF01408"/>
    </source>
</evidence>
<comment type="caution">
    <text evidence="5">The sequence shown here is derived from an EMBL/GenBank/DDBJ whole genome shotgun (WGS) entry which is preliminary data.</text>
</comment>
<evidence type="ECO:0000259" key="4">
    <source>
        <dbReference type="Pfam" id="PF22725"/>
    </source>
</evidence>
<name>A0A927CUU8_9BACL</name>
<accession>A0A927CUU8</accession>
<evidence type="ECO:0000313" key="5">
    <source>
        <dbReference type="EMBL" id="MBD2871975.1"/>
    </source>
</evidence>
<dbReference type="PANTHER" id="PTHR43708:SF5">
    <property type="entry name" value="CONSERVED EXPRESSED OXIDOREDUCTASE (EUROFUNG)-RELATED"/>
    <property type="match status" value="1"/>
</dbReference>
<gene>
    <name evidence="5" type="ORF">IDH41_25680</name>
</gene>
<dbReference type="PANTHER" id="PTHR43708">
    <property type="entry name" value="CONSERVED EXPRESSED OXIDOREDUCTASE (EUROFUNG)"/>
    <property type="match status" value="1"/>
</dbReference>
<dbReference type="Pfam" id="PF01408">
    <property type="entry name" value="GFO_IDH_MocA"/>
    <property type="match status" value="1"/>
</dbReference>
<dbReference type="AlphaFoldDB" id="A0A927CUU8"/>
<dbReference type="SUPFAM" id="SSF51735">
    <property type="entry name" value="NAD(P)-binding Rossmann-fold domains"/>
    <property type="match status" value="1"/>
</dbReference>
<protein>
    <submittedName>
        <fullName evidence="5">Gfo/Idh/MocA family oxidoreductase</fullName>
    </submittedName>
</protein>
<dbReference type="InterPro" id="IPR000683">
    <property type="entry name" value="Gfo/Idh/MocA-like_OxRdtase_N"/>
</dbReference>
<evidence type="ECO:0000313" key="6">
    <source>
        <dbReference type="Proteomes" id="UP000632125"/>
    </source>
</evidence>
<proteinExistence type="inferred from homology"/>
<reference evidence="5" key="1">
    <citation type="submission" date="2020-09" db="EMBL/GenBank/DDBJ databases">
        <title>A novel bacterium of genus Paenibacillus, isolated from South China Sea.</title>
        <authorList>
            <person name="Huang H."/>
            <person name="Mo K."/>
            <person name="Hu Y."/>
        </authorList>
    </citation>
    <scope>NUCLEOTIDE SEQUENCE</scope>
    <source>
        <strain evidence="5">IB182493</strain>
    </source>
</reference>
<dbReference type="InterPro" id="IPR055170">
    <property type="entry name" value="GFO_IDH_MocA-like_dom"/>
</dbReference>
<feature type="domain" description="GFO/IDH/MocA-like oxidoreductase" evidence="4">
    <location>
        <begin position="149"/>
        <end position="270"/>
    </location>
</feature>
<dbReference type="Pfam" id="PF22725">
    <property type="entry name" value="GFO_IDH_MocA_C3"/>
    <property type="match status" value="1"/>
</dbReference>
<organism evidence="5 6">
    <name type="scientific">Paenibacillus arenilitoris</name>
    <dbReference type="NCBI Taxonomy" id="2772299"/>
    <lineage>
        <taxon>Bacteria</taxon>
        <taxon>Bacillati</taxon>
        <taxon>Bacillota</taxon>
        <taxon>Bacilli</taxon>
        <taxon>Bacillales</taxon>
        <taxon>Paenibacillaceae</taxon>
        <taxon>Paenibacillus</taxon>
    </lineage>
</organism>
<dbReference type="GO" id="GO:0016491">
    <property type="term" value="F:oxidoreductase activity"/>
    <property type="evidence" value="ECO:0007669"/>
    <property type="project" value="UniProtKB-KW"/>
</dbReference>
<dbReference type="GO" id="GO:0000166">
    <property type="term" value="F:nucleotide binding"/>
    <property type="evidence" value="ECO:0007669"/>
    <property type="project" value="InterPro"/>
</dbReference>
<dbReference type="InterPro" id="IPR051317">
    <property type="entry name" value="Gfo/Idh/MocA_oxidoreduct"/>
</dbReference>
<evidence type="ECO:0000256" key="2">
    <source>
        <dbReference type="ARBA" id="ARBA00023002"/>
    </source>
</evidence>
<dbReference type="SUPFAM" id="SSF55347">
    <property type="entry name" value="Glyceraldehyde-3-phosphate dehydrogenase-like, C-terminal domain"/>
    <property type="match status" value="1"/>
</dbReference>
<dbReference type="InterPro" id="IPR036291">
    <property type="entry name" value="NAD(P)-bd_dom_sf"/>
</dbReference>
<dbReference type="Proteomes" id="UP000632125">
    <property type="component" value="Unassembled WGS sequence"/>
</dbReference>
<sequence>MRAIDLNFPIDPLMPKRKDYRIGCIGSGFIMRDCHLVAYTDAGFRPYAITSRTPGNARAAAERHGIPLVYGTWEELIRDPQIEILDIAVPPDRQLEIVREAVKHAHVKGILCQKPLAMNRREACEIVELCEAAGIKIGVNSNMRYDQSIRALKAILDRGYLGEPVLATIEMRAIPHWQDFLHKYEHLEILNMGIHHIDAFRYLFGDPERVTAVARRDPRTAFKHIDGISQYTLHYASELMATSLDDVWAWPGDGTEKDIYIKWRVEGLEGMAQGTIGWPDYPARTPSTLAFTTRQSPGQWHRPAWDRVWFPDAFQGTMAQLLRAVEEDTEPEIGGRDNLLTMALVEACYKSIAERRTVEFFSETASQIKSYTFEGDSPL</sequence>
<dbReference type="Gene3D" id="3.40.50.720">
    <property type="entry name" value="NAD(P)-binding Rossmann-like Domain"/>
    <property type="match status" value="1"/>
</dbReference>
<dbReference type="EMBL" id="JACXIY010000039">
    <property type="protein sequence ID" value="MBD2871975.1"/>
    <property type="molecule type" value="Genomic_DNA"/>
</dbReference>
<evidence type="ECO:0000256" key="1">
    <source>
        <dbReference type="ARBA" id="ARBA00010928"/>
    </source>
</evidence>
<keyword evidence="2" id="KW-0560">Oxidoreductase</keyword>
<keyword evidence="6" id="KW-1185">Reference proteome</keyword>
<dbReference type="Gene3D" id="3.30.360.10">
    <property type="entry name" value="Dihydrodipicolinate Reductase, domain 2"/>
    <property type="match status" value="1"/>
</dbReference>